<comment type="caution">
    <text evidence="6">The sequence shown here is derived from an EMBL/GenBank/DDBJ whole genome shotgun (WGS) entry which is preliminary data.</text>
</comment>
<gene>
    <name evidence="6" type="ORF">HCN08_24685</name>
</gene>
<evidence type="ECO:0000256" key="1">
    <source>
        <dbReference type="ARBA" id="ARBA00023015"/>
    </source>
</evidence>
<dbReference type="InterPro" id="IPR016032">
    <property type="entry name" value="Sig_transdc_resp-reg_C-effctor"/>
</dbReference>
<dbReference type="PANTHER" id="PTHR44688">
    <property type="entry name" value="DNA-BINDING TRANSCRIPTIONAL ACTIVATOR DEVR_DOSR"/>
    <property type="match status" value="1"/>
</dbReference>
<dbReference type="Gene3D" id="1.10.10.10">
    <property type="entry name" value="Winged helix-like DNA-binding domain superfamily/Winged helix DNA-binding domain"/>
    <property type="match status" value="1"/>
</dbReference>
<dbReference type="CDD" id="cd06170">
    <property type="entry name" value="LuxR_C_like"/>
    <property type="match status" value="1"/>
</dbReference>
<dbReference type="SUPFAM" id="SSF46894">
    <property type="entry name" value="C-terminal effector domain of the bipartite response regulators"/>
    <property type="match status" value="1"/>
</dbReference>
<dbReference type="SUPFAM" id="SSF55781">
    <property type="entry name" value="GAF domain-like"/>
    <property type="match status" value="1"/>
</dbReference>
<sequence length="377" mass="40351">MAGPRGGPRTPQLQEPAQPPQPPQPLGALRAASTQLLRQVPADVWCAVMLDPATLLDTGGLHEHGFPPELMPRLFEIEHGTQEGTEHIRALAARPGTVSLLSRSAAPGTSHRQGPYHRDVLAPAGLDDELRVTLKADGHTWGLLVLCRAAGSRPFGADDLRRAEALAAPAADALRRALLLSGVDATGTPGAPGLVVTAPDGEVASVSPTAAYWLDRLNEDHRPGRAPYPYALTAILQQARHAPAPGPVSARLRARGGRWVTISAWRQGPPGAELCYAALTPSQPGELAALVLDAYGLTRRERDVTQHVLLGRSGSEISAALHITEYTVQDHLRRVFDKLGVRSRRELTATLFLRHYLPALPHPPLTTDGRLVPPDVP</sequence>
<dbReference type="Gene3D" id="3.30.450.40">
    <property type="match status" value="1"/>
</dbReference>
<dbReference type="Proteomes" id="UP000734511">
    <property type="component" value="Unassembled WGS sequence"/>
</dbReference>
<keyword evidence="7" id="KW-1185">Reference proteome</keyword>
<dbReference type="PRINTS" id="PR00038">
    <property type="entry name" value="HTHLUXR"/>
</dbReference>
<evidence type="ECO:0000256" key="2">
    <source>
        <dbReference type="ARBA" id="ARBA00023125"/>
    </source>
</evidence>
<keyword evidence="3" id="KW-0804">Transcription</keyword>
<keyword evidence="1" id="KW-0805">Transcription regulation</keyword>
<accession>A0ABX0ZUC3</accession>
<protein>
    <submittedName>
        <fullName evidence="6">GAF domain-containing protein</fullName>
    </submittedName>
</protein>
<dbReference type="EMBL" id="JAATEJ010000022">
    <property type="protein sequence ID" value="NJP46577.1"/>
    <property type="molecule type" value="Genomic_DNA"/>
</dbReference>
<organism evidence="6 7">
    <name type="scientific">Actinacidiphila epipremni</name>
    <dbReference type="NCBI Taxonomy" id="2053013"/>
    <lineage>
        <taxon>Bacteria</taxon>
        <taxon>Bacillati</taxon>
        <taxon>Actinomycetota</taxon>
        <taxon>Actinomycetes</taxon>
        <taxon>Kitasatosporales</taxon>
        <taxon>Streptomycetaceae</taxon>
        <taxon>Actinacidiphila</taxon>
    </lineage>
</organism>
<feature type="domain" description="HTH luxR-type" evidence="5">
    <location>
        <begin position="289"/>
        <end position="355"/>
    </location>
</feature>
<dbReference type="SMART" id="SM00421">
    <property type="entry name" value="HTH_LUXR"/>
    <property type="match status" value="1"/>
</dbReference>
<evidence type="ECO:0000259" key="5">
    <source>
        <dbReference type="PROSITE" id="PS50043"/>
    </source>
</evidence>
<keyword evidence="2" id="KW-0238">DNA-binding</keyword>
<evidence type="ECO:0000313" key="6">
    <source>
        <dbReference type="EMBL" id="NJP46577.1"/>
    </source>
</evidence>
<name>A0ABX0ZUC3_9ACTN</name>
<dbReference type="InterPro" id="IPR003018">
    <property type="entry name" value="GAF"/>
</dbReference>
<dbReference type="InterPro" id="IPR000792">
    <property type="entry name" value="Tscrpt_reg_LuxR_C"/>
</dbReference>
<reference evidence="6 7" key="1">
    <citation type="submission" date="2020-03" db="EMBL/GenBank/DDBJ databases">
        <title>WGS of actinomycetes isolated from Thailand.</title>
        <authorList>
            <person name="Thawai C."/>
        </authorList>
    </citation>
    <scope>NUCLEOTIDE SEQUENCE [LARGE SCALE GENOMIC DNA]</scope>
    <source>
        <strain evidence="6 7">PRB2-1</strain>
    </source>
</reference>
<dbReference type="PROSITE" id="PS50043">
    <property type="entry name" value="HTH_LUXR_2"/>
    <property type="match status" value="1"/>
</dbReference>
<evidence type="ECO:0000313" key="7">
    <source>
        <dbReference type="Proteomes" id="UP000734511"/>
    </source>
</evidence>
<dbReference type="InterPro" id="IPR036388">
    <property type="entry name" value="WH-like_DNA-bd_sf"/>
</dbReference>
<dbReference type="PANTHER" id="PTHR44688:SF16">
    <property type="entry name" value="DNA-BINDING TRANSCRIPTIONAL ACTIVATOR DEVR_DOSR"/>
    <property type="match status" value="1"/>
</dbReference>
<proteinExistence type="predicted"/>
<dbReference type="RefSeq" id="WP_167985423.1">
    <property type="nucleotide sequence ID" value="NZ_JAATEJ010000022.1"/>
</dbReference>
<dbReference type="Pfam" id="PF00196">
    <property type="entry name" value="GerE"/>
    <property type="match status" value="1"/>
</dbReference>
<evidence type="ECO:0000256" key="3">
    <source>
        <dbReference type="ARBA" id="ARBA00023163"/>
    </source>
</evidence>
<dbReference type="Pfam" id="PF01590">
    <property type="entry name" value="GAF"/>
    <property type="match status" value="1"/>
</dbReference>
<dbReference type="InterPro" id="IPR029016">
    <property type="entry name" value="GAF-like_dom_sf"/>
</dbReference>
<feature type="region of interest" description="Disordered" evidence="4">
    <location>
        <begin position="1"/>
        <end position="27"/>
    </location>
</feature>
<evidence type="ECO:0000256" key="4">
    <source>
        <dbReference type="SAM" id="MobiDB-lite"/>
    </source>
</evidence>